<keyword evidence="4" id="KW-1185">Reference proteome</keyword>
<feature type="transmembrane region" description="Helical" evidence="2">
    <location>
        <begin position="163"/>
        <end position="185"/>
    </location>
</feature>
<dbReference type="Pfam" id="PF24400">
    <property type="entry name" value="DUF7544"/>
    <property type="match status" value="1"/>
</dbReference>
<evidence type="ECO:0000313" key="3">
    <source>
        <dbReference type="EMBL" id="SEH55027.1"/>
    </source>
</evidence>
<feature type="region of interest" description="Disordered" evidence="1">
    <location>
        <begin position="48"/>
        <end position="67"/>
    </location>
</feature>
<feature type="transmembrane region" description="Helical" evidence="2">
    <location>
        <begin position="79"/>
        <end position="106"/>
    </location>
</feature>
<gene>
    <name evidence="3" type="ORF">SAMN05192561_10637</name>
</gene>
<dbReference type="AlphaFoldDB" id="A0A1H6IZR1"/>
<feature type="transmembrane region" description="Helical" evidence="2">
    <location>
        <begin position="223"/>
        <end position="241"/>
    </location>
</feature>
<dbReference type="Proteomes" id="UP000199215">
    <property type="component" value="Unassembled WGS sequence"/>
</dbReference>
<feature type="transmembrane region" description="Helical" evidence="2">
    <location>
        <begin position="127"/>
        <end position="151"/>
    </location>
</feature>
<evidence type="ECO:0000256" key="1">
    <source>
        <dbReference type="SAM" id="MobiDB-lite"/>
    </source>
</evidence>
<proteinExistence type="predicted"/>
<keyword evidence="2" id="KW-0472">Membrane</keyword>
<feature type="transmembrane region" description="Helical" evidence="2">
    <location>
        <begin position="192"/>
        <end position="211"/>
    </location>
</feature>
<keyword evidence="2" id="KW-1133">Transmembrane helix</keyword>
<organism evidence="3 4">
    <name type="scientific">Halopenitus malekzadehii</name>
    <dbReference type="NCBI Taxonomy" id="1267564"/>
    <lineage>
        <taxon>Archaea</taxon>
        <taxon>Methanobacteriati</taxon>
        <taxon>Methanobacteriota</taxon>
        <taxon>Stenosarchaea group</taxon>
        <taxon>Halobacteria</taxon>
        <taxon>Halobacteriales</taxon>
        <taxon>Haloferacaceae</taxon>
        <taxon>Halopenitus</taxon>
    </lineage>
</organism>
<sequence length="335" mass="35659">MVLHALQDVDDALEATRSFLFPLRLGRWLKLALIAFFVGGGTSMPTVQIPGGTSSPSDPGTSPSTGDIPTSIPDDVLPLLVAGLAAVVVIWLVLGAVSATMEFLLVESLRQRRVALREYWGARWRQGLRLFGFRVLIGLPVVALFIGWIALFVAPLMGFADPMIAFPAFLIGLAALAVIGVLFTVVDTLTTVFVVPIMVIQDAGVLAAWRRLWASIRVAWKQYLVYLLVAGLLGIAASLLATIGVGVVALAFLIPVAVLAFAVQATLTFASTVGGAILAVLVVAYLAAVFVVWLLAQAAIVTYLRYYALFVLGDVEPSLDLIPNQRAAVRNPPVA</sequence>
<evidence type="ECO:0000256" key="2">
    <source>
        <dbReference type="SAM" id="Phobius"/>
    </source>
</evidence>
<keyword evidence="2" id="KW-0812">Transmembrane</keyword>
<reference evidence="3 4" key="1">
    <citation type="submission" date="2016-10" db="EMBL/GenBank/DDBJ databases">
        <authorList>
            <person name="de Groot N.N."/>
        </authorList>
    </citation>
    <scope>NUCLEOTIDE SEQUENCE [LARGE SCALE GENOMIC DNA]</scope>
    <source>
        <strain evidence="3 4">IBRC-M10418</strain>
    </source>
</reference>
<feature type="compositionally biased region" description="Low complexity" evidence="1">
    <location>
        <begin position="50"/>
        <end position="67"/>
    </location>
</feature>
<dbReference type="InterPro" id="IPR055966">
    <property type="entry name" value="DUF7544"/>
</dbReference>
<feature type="transmembrane region" description="Helical" evidence="2">
    <location>
        <begin position="248"/>
        <end position="270"/>
    </location>
</feature>
<feature type="transmembrane region" description="Helical" evidence="2">
    <location>
        <begin position="276"/>
        <end position="296"/>
    </location>
</feature>
<protein>
    <recommendedName>
        <fullName evidence="5">Membrane domain of glycerophosphoryl diester phosphodiesterase</fullName>
    </recommendedName>
</protein>
<feature type="transmembrane region" description="Helical" evidence="2">
    <location>
        <begin position="28"/>
        <end position="47"/>
    </location>
</feature>
<dbReference type="RefSeq" id="WP_092817203.1">
    <property type="nucleotide sequence ID" value="NZ_FNWU01000006.1"/>
</dbReference>
<name>A0A1H6IZR1_9EURY</name>
<evidence type="ECO:0008006" key="5">
    <source>
        <dbReference type="Google" id="ProtNLM"/>
    </source>
</evidence>
<dbReference type="EMBL" id="FNWU01000006">
    <property type="protein sequence ID" value="SEH55027.1"/>
    <property type="molecule type" value="Genomic_DNA"/>
</dbReference>
<evidence type="ECO:0000313" key="4">
    <source>
        <dbReference type="Proteomes" id="UP000199215"/>
    </source>
</evidence>
<dbReference type="OrthoDB" id="137652at2157"/>
<accession>A0A1H6IZR1</accession>